<organism evidence="2 3">
    <name type="scientific">Tetranychus urticae</name>
    <name type="common">Two-spotted spider mite</name>
    <dbReference type="NCBI Taxonomy" id="32264"/>
    <lineage>
        <taxon>Eukaryota</taxon>
        <taxon>Metazoa</taxon>
        <taxon>Ecdysozoa</taxon>
        <taxon>Arthropoda</taxon>
        <taxon>Chelicerata</taxon>
        <taxon>Arachnida</taxon>
        <taxon>Acari</taxon>
        <taxon>Acariformes</taxon>
        <taxon>Trombidiformes</taxon>
        <taxon>Prostigmata</taxon>
        <taxon>Eleutherengona</taxon>
        <taxon>Raphignathae</taxon>
        <taxon>Tetranychoidea</taxon>
        <taxon>Tetranychidae</taxon>
        <taxon>Tetranychus</taxon>
    </lineage>
</organism>
<dbReference type="EMBL" id="CAEY01000808">
    <property type="status" value="NOT_ANNOTATED_CDS"/>
    <property type="molecule type" value="Genomic_DNA"/>
</dbReference>
<dbReference type="Proteomes" id="UP000015104">
    <property type="component" value="Unassembled WGS sequence"/>
</dbReference>
<evidence type="ECO:0000256" key="1">
    <source>
        <dbReference type="SAM" id="Phobius"/>
    </source>
</evidence>
<dbReference type="EMBL" id="CAEY01000807">
    <property type="status" value="NOT_ANNOTATED_CDS"/>
    <property type="molecule type" value="Genomic_DNA"/>
</dbReference>
<reference evidence="3" key="1">
    <citation type="submission" date="2011-08" db="EMBL/GenBank/DDBJ databases">
        <authorList>
            <person name="Rombauts S."/>
        </authorList>
    </citation>
    <scope>NUCLEOTIDE SEQUENCE</scope>
    <source>
        <strain evidence="3">London</strain>
    </source>
</reference>
<keyword evidence="1" id="KW-1133">Transmembrane helix</keyword>
<accession>T1JWA5</accession>
<dbReference type="HOGENOM" id="CLU_981158_0_0_1"/>
<name>T1JWA5_TETUR</name>
<dbReference type="EnsemblMetazoa" id="tetur02g07570.1">
    <property type="protein sequence ID" value="tetur02g07570.1"/>
    <property type="gene ID" value="tetur02g07570"/>
</dbReference>
<reference evidence="2" key="2">
    <citation type="submission" date="2015-06" db="UniProtKB">
        <authorList>
            <consortium name="EnsemblMetazoa"/>
        </authorList>
    </citation>
    <scope>IDENTIFICATION</scope>
</reference>
<keyword evidence="1" id="KW-0472">Membrane</keyword>
<evidence type="ECO:0000313" key="3">
    <source>
        <dbReference type="Proteomes" id="UP000015104"/>
    </source>
</evidence>
<feature type="transmembrane region" description="Helical" evidence="1">
    <location>
        <begin position="53"/>
        <end position="72"/>
    </location>
</feature>
<protein>
    <submittedName>
        <fullName evidence="2">Uncharacterized protein</fullName>
    </submittedName>
</protein>
<keyword evidence="3" id="KW-1185">Reference proteome</keyword>
<dbReference type="AlphaFoldDB" id="T1JWA5"/>
<sequence>MIRQDNQKRKAALLRPTTSCILQYFPNNSFCNSQERNEAESFSTKLFVSKQTFQWYCIFHSYEYFFFVIYVIQSAFIGNGLELLKSPLQGRANEAVLERRGVDALKRTSHEPSLHSVEATLANEIKTTNESKSVAFNEVEISLNYLHLGQGRASSEPDKKQTHLGGFFSISDEAILERRKRVFSRLTIKNSWIHIAMYIAALIKEITTNELVIEGIQFVYDVRGMKEFKDDFVLDFNAEKFCLDYLDEYDESFELRPYRFGQWLGLLGAFITFRTESMARSFRVWLATDFFNQGILVSMVQEFGNRFILQSLGKIVGQLFLFSNDHIYLIKQMGKSKIRPKASPSKSETTSVETFS</sequence>
<proteinExistence type="predicted"/>
<evidence type="ECO:0000313" key="2">
    <source>
        <dbReference type="EnsemblMetazoa" id="tetur02g07570.1"/>
    </source>
</evidence>
<keyword evidence="1" id="KW-0812">Transmembrane</keyword>